<reference evidence="3" key="1">
    <citation type="submission" date="2019-03" db="EMBL/GenBank/DDBJ databases">
        <authorList>
            <person name="Mank J."/>
            <person name="Almeida P."/>
        </authorList>
    </citation>
    <scope>NUCLEOTIDE SEQUENCE</scope>
    <source>
        <strain evidence="3">78183</strain>
    </source>
</reference>
<protein>
    <recommendedName>
        <fullName evidence="2">K Homology domain-containing protein</fullName>
    </recommendedName>
</protein>
<proteinExistence type="predicted"/>
<dbReference type="SUPFAM" id="SSF54791">
    <property type="entry name" value="Eukaryotic type KH-domain (KH-domain type I)"/>
    <property type="match status" value="1"/>
</dbReference>
<dbReference type="GO" id="GO:0003729">
    <property type="term" value="F:mRNA binding"/>
    <property type="evidence" value="ECO:0007669"/>
    <property type="project" value="TreeGrafter"/>
</dbReference>
<name>A0A6N2M9G2_SALVM</name>
<dbReference type="PANTHER" id="PTHR11208">
    <property type="entry name" value="RNA-BINDING PROTEIN RELATED"/>
    <property type="match status" value="1"/>
</dbReference>
<evidence type="ECO:0000313" key="3">
    <source>
        <dbReference type="EMBL" id="VFU49502.1"/>
    </source>
</evidence>
<evidence type="ECO:0000259" key="2">
    <source>
        <dbReference type="SMART" id="SM00322"/>
    </source>
</evidence>
<dbReference type="InterPro" id="IPR055256">
    <property type="entry name" value="KH_1_KHDC4/BBP-like"/>
</dbReference>
<accession>A0A6N2M9G2</accession>
<dbReference type="PANTHER" id="PTHR11208:SF98">
    <property type="entry name" value="RNA-BINDING KH DOMAIN-CONTAINING PROTEIN"/>
    <property type="match status" value="1"/>
</dbReference>
<organism evidence="3">
    <name type="scientific">Salix viminalis</name>
    <name type="common">Common osier</name>
    <name type="synonym">Basket willow</name>
    <dbReference type="NCBI Taxonomy" id="40686"/>
    <lineage>
        <taxon>Eukaryota</taxon>
        <taxon>Viridiplantae</taxon>
        <taxon>Streptophyta</taxon>
        <taxon>Embryophyta</taxon>
        <taxon>Tracheophyta</taxon>
        <taxon>Spermatophyta</taxon>
        <taxon>Magnoliopsida</taxon>
        <taxon>eudicotyledons</taxon>
        <taxon>Gunneridae</taxon>
        <taxon>Pentapetalae</taxon>
        <taxon>rosids</taxon>
        <taxon>fabids</taxon>
        <taxon>Malpighiales</taxon>
        <taxon>Salicaceae</taxon>
        <taxon>Saliceae</taxon>
        <taxon>Salix</taxon>
    </lineage>
</organism>
<dbReference type="InterPro" id="IPR036612">
    <property type="entry name" value="KH_dom_type_1_sf"/>
</dbReference>
<dbReference type="Gene3D" id="3.30.1370.10">
    <property type="entry name" value="K Homology domain, type 1"/>
    <property type="match status" value="1"/>
</dbReference>
<feature type="domain" description="K Homology" evidence="2">
    <location>
        <begin position="65"/>
        <end position="160"/>
    </location>
</feature>
<sequence length="186" mass="21122">MLLLKGEEPWLTRFEWIKLCSSWNWEYQNLGGIETHMAPMSLKTPNLRFHKSILSYKAPPNYKPLLKQTSVPIPVKEYPGYNFIGLIFGLRSETQKRVEKETGAKIQLHASNAHTGEKVEISPSDGNETQVAYEELSVLVTGDTFEKVDAAVVLIELLLTSVSQLGIMQMLVKIRWPLLLLRSLLL</sequence>
<dbReference type="SMART" id="SM00322">
    <property type="entry name" value="KH"/>
    <property type="match status" value="1"/>
</dbReference>
<dbReference type="AlphaFoldDB" id="A0A6N2M9G2"/>
<dbReference type="InterPro" id="IPR004087">
    <property type="entry name" value="KH_dom"/>
</dbReference>
<gene>
    <name evidence="3" type="ORF">SVIM_LOCUS326271</name>
</gene>
<evidence type="ECO:0000256" key="1">
    <source>
        <dbReference type="ARBA" id="ARBA00022884"/>
    </source>
</evidence>
<dbReference type="Pfam" id="PF22675">
    <property type="entry name" value="KH-I_KHDC4-BBP"/>
    <property type="match status" value="1"/>
</dbReference>
<dbReference type="GO" id="GO:0005634">
    <property type="term" value="C:nucleus"/>
    <property type="evidence" value="ECO:0007669"/>
    <property type="project" value="TreeGrafter"/>
</dbReference>
<keyword evidence="1" id="KW-0694">RNA-binding</keyword>
<dbReference type="EMBL" id="CAADRP010001707">
    <property type="protein sequence ID" value="VFU49502.1"/>
    <property type="molecule type" value="Genomic_DNA"/>
</dbReference>
<dbReference type="InterPro" id="IPR045071">
    <property type="entry name" value="BBP-like"/>
</dbReference>
<dbReference type="GO" id="GO:0048024">
    <property type="term" value="P:regulation of mRNA splicing, via spliceosome"/>
    <property type="evidence" value="ECO:0007669"/>
    <property type="project" value="TreeGrafter"/>
</dbReference>